<comment type="caution">
    <text evidence="3">The sequence shown here is derived from an EMBL/GenBank/DDBJ whole genome shotgun (WGS) entry which is preliminary data.</text>
</comment>
<dbReference type="CDD" id="cd09917">
    <property type="entry name" value="F-box_SF"/>
    <property type="match status" value="1"/>
</dbReference>
<dbReference type="PANTHER" id="PTHR33800">
    <property type="entry name" value="OS06G0113600 PROTEIN"/>
    <property type="match status" value="1"/>
</dbReference>
<dbReference type="Proteomes" id="UP001140206">
    <property type="component" value="Chromosome 3"/>
</dbReference>
<dbReference type="Gene3D" id="1.20.1280.50">
    <property type="match status" value="1"/>
</dbReference>
<dbReference type="Pfam" id="PF12937">
    <property type="entry name" value="F-box-like"/>
    <property type="match status" value="1"/>
</dbReference>
<protein>
    <submittedName>
        <fullName evidence="3">F-box family protein</fullName>
    </submittedName>
</protein>
<dbReference type="SUPFAM" id="SSF81383">
    <property type="entry name" value="F-box domain"/>
    <property type="match status" value="1"/>
</dbReference>
<dbReference type="Pfam" id="PF03478">
    <property type="entry name" value="Beta-prop_KIB1-4"/>
    <property type="match status" value="1"/>
</dbReference>
<evidence type="ECO:0000259" key="2">
    <source>
        <dbReference type="Pfam" id="PF12937"/>
    </source>
</evidence>
<dbReference type="EMBL" id="JAMFTS010000003">
    <property type="protein sequence ID" value="KAJ4771190.1"/>
    <property type="molecule type" value="Genomic_DNA"/>
</dbReference>
<feature type="domain" description="F-box" evidence="2">
    <location>
        <begin position="21"/>
        <end position="58"/>
    </location>
</feature>
<dbReference type="InterPro" id="IPR036047">
    <property type="entry name" value="F-box-like_dom_sf"/>
</dbReference>
<reference evidence="3" key="1">
    <citation type="submission" date="2022-08" db="EMBL/GenBank/DDBJ databases">
        <authorList>
            <person name="Marques A."/>
        </authorList>
    </citation>
    <scope>NUCLEOTIDE SEQUENCE</scope>
    <source>
        <strain evidence="3">RhyPub2mFocal</strain>
        <tissue evidence="3">Leaves</tissue>
    </source>
</reference>
<evidence type="ECO:0000259" key="1">
    <source>
        <dbReference type="Pfam" id="PF03478"/>
    </source>
</evidence>
<dbReference type="PANTHER" id="PTHR33800:SF13">
    <property type="entry name" value="OS06G0113600 PROTEIN"/>
    <property type="match status" value="1"/>
</dbReference>
<gene>
    <name evidence="3" type="ORF">LUZ62_055447</name>
</gene>
<keyword evidence="4" id="KW-1185">Reference proteome</keyword>
<proteinExistence type="predicted"/>
<dbReference type="InterPro" id="IPR001810">
    <property type="entry name" value="F-box_dom"/>
</dbReference>
<sequence>MTTASTANRRRKENYTTVRNWSELPDGPLHTILTCLCSFVDFISFSSVCRSWRALASSLSPSQITSRFPPLLFIASYTHEGRVSSCRVLDPASPSFSCSLDRICTYANFPFLVNLSSHGRFLLLVGRPEYYRYVILNPFTGEEIYSPIMPKDHTSFDDFYPTCLFYPTYLSFIDSVLLLFTDDTVFHWRIGSSSWSCHSLRIHPSDGEMVAIVNGTVYAMDFAGRLFVLDLSPELHLRQLAVDEIGVGGFSFLVDYGGELLFLHLVSTEMMIGMQFEAFRLDLSANQARWVKMETLGNWAIFAGYSTQLQGLAVENPERWGGRSNCLYFATEVDDDRPWTVIKLGDEIDTDTMDPGLLPSNKMITWVYPGF</sequence>
<feature type="domain" description="KIB1-4 beta-propeller" evidence="1">
    <location>
        <begin position="114"/>
        <end position="335"/>
    </location>
</feature>
<organism evidence="3 4">
    <name type="scientific">Rhynchospora pubera</name>
    <dbReference type="NCBI Taxonomy" id="906938"/>
    <lineage>
        <taxon>Eukaryota</taxon>
        <taxon>Viridiplantae</taxon>
        <taxon>Streptophyta</taxon>
        <taxon>Embryophyta</taxon>
        <taxon>Tracheophyta</taxon>
        <taxon>Spermatophyta</taxon>
        <taxon>Magnoliopsida</taxon>
        <taxon>Liliopsida</taxon>
        <taxon>Poales</taxon>
        <taxon>Cyperaceae</taxon>
        <taxon>Cyperoideae</taxon>
        <taxon>Rhynchosporeae</taxon>
        <taxon>Rhynchospora</taxon>
    </lineage>
</organism>
<evidence type="ECO:0000313" key="3">
    <source>
        <dbReference type="EMBL" id="KAJ4771190.1"/>
    </source>
</evidence>
<dbReference type="InterPro" id="IPR005174">
    <property type="entry name" value="KIB1-4_b-propeller"/>
</dbReference>
<accession>A0AAV8DT71</accession>
<evidence type="ECO:0000313" key="4">
    <source>
        <dbReference type="Proteomes" id="UP001140206"/>
    </source>
</evidence>
<name>A0AAV8DT71_9POAL</name>
<dbReference type="AlphaFoldDB" id="A0AAV8DT71"/>